<feature type="region of interest" description="Disordered" evidence="1">
    <location>
        <begin position="298"/>
        <end position="323"/>
    </location>
</feature>
<sequence length="323" mass="37420">MEFNSSCDQTNFKGYYPPSPISNGGWEYHHENTNSEHSNPWKFASETQDEQENHMGYFTPPQNDASHYSNGGWDWAYQQEYEQSSEMNYFPEPQSDPHCYDTDINCGWKGNFNVSSSVHQGTSSFDCAVNAYMENCSPLPQNDSYCDEFNNSSSCAWENQNQKAFDNSYCTYQELSLLEQTFNSFMESCQTSPPSFSSENSSSLNYPWTQNPFQNSKSTQTSMNQSLSRLETMFERYEREAQRSWNDQENSFKNMEVLINQMLSVKEEVEEKKEEAPVSSKFSVKNEMVEVFEPETALEMTREHESSQPSQTFLNKKLSTLDL</sequence>
<protein>
    <submittedName>
        <fullName evidence="2">Uncharacterized protein</fullName>
    </submittedName>
</protein>
<feature type="compositionally biased region" description="Polar residues" evidence="1">
    <location>
        <begin position="307"/>
        <end position="323"/>
    </location>
</feature>
<dbReference type="EMBL" id="CP031001">
    <property type="protein sequence ID" value="QHN77767.1"/>
    <property type="molecule type" value="Genomic_DNA"/>
</dbReference>
<accession>A0A6B9V946</accession>
<proteinExistence type="predicted"/>
<evidence type="ECO:0000313" key="2">
    <source>
        <dbReference type="EMBL" id="QHN77767.1"/>
    </source>
</evidence>
<evidence type="ECO:0000256" key="1">
    <source>
        <dbReference type="SAM" id="MobiDB-lite"/>
    </source>
</evidence>
<evidence type="ECO:0000313" key="3">
    <source>
        <dbReference type="Proteomes" id="UP000464620"/>
    </source>
</evidence>
<name>A0A6B9V946_ARAHY</name>
<dbReference type="AlphaFoldDB" id="A0A6B9V946"/>
<gene>
    <name evidence="2" type="ORF">DS421_19g655620</name>
</gene>
<dbReference type="Proteomes" id="UP000464620">
    <property type="component" value="Chromosome B09"/>
</dbReference>
<organism evidence="2 3">
    <name type="scientific">Arachis hypogaea</name>
    <name type="common">Peanut</name>
    <dbReference type="NCBI Taxonomy" id="3818"/>
    <lineage>
        <taxon>Eukaryota</taxon>
        <taxon>Viridiplantae</taxon>
        <taxon>Streptophyta</taxon>
        <taxon>Embryophyta</taxon>
        <taxon>Tracheophyta</taxon>
        <taxon>Spermatophyta</taxon>
        <taxon>Magnoliopsida</taxon>
        <taxon>eudicotyledons</taxon>
        <taxon>Gunneridae</taxon>
        <taxon>Pentapetalae</taxon>
        <taxon>rosids</taxon>
        <taxon>fabids</taxon>
        <taxon>Fabales</taxon>
        <taxon>Fabaceae</taxon>
        <taxon>Papilionoideae</taxon>
        <taxon>50 kb inversion clade</taxon>
        <taxon>dalbergioids sensu lato</taxon>
        <taxon>Dalbergieae</taxon>
        <taxon>Pterocarpus clade</taxon>
        <taxon>Arachis</taxon>
    </lineage>
</organism>
<reference evidence="2 3" key="1">
    <citation type="submission" date="2020-01" db="EMBL/GenBank/DDBJ databases">
        <title>Genome sequence of Arachis hypogaea, cultivar Shitouqi.</title>
        <authorList>
            <person name="Zhuang W."/>
            <person name="Chen H."/>
            <person name="Varshney R."/>
            <person name="Wang D."/>
            <person name="Ming R."/>
        </authorList>
    </citation>
    <scope>NUCLEOTIDE SEQUENCE [LARGE SCALE GENOMIC DNA]</scope>
    <source>
        <tissue evidence="2">Young leaf</tissue>
    </source>
</reference>